<accession>A0A0D0DKU3</accession>
<reference evidence="1 2" key="1">
    <citation type="submission" date="2014-04" db="EMBL/GenBank/DDBJ databases">
        <authorList>
            <consortium name="DOE Joint Genome Institute"/>
            <person name="Kuo A."/>
            <person name="Kohler A."/>
            <person name="Jargeat P."/>
            <person name="Nagy L.G."/>
            <person name="Floudas D."/>
            <person name="Copeland A."/>
            <person name="Barry K.W."/>
            <person name="Cichocki N."/>
            <person name="Veneault-Fourrey C."/>
            <person name="LaButti K."/>
            <person name="Lindquist E.A."/>
            <person name="Lipzen A."/>
            <person name="Lundell T."/>
            <person name="Morin E."/>
            <person name="Murat C."/>
            <person name="Sun H."/>
            <person name="Tunlid A."/>
            <person name="Henrissat B."/>
            <person name="Grigoriev I.V."/>
            <person name="Hibbett D.S."/>
            <person name="Martin F."/>
            <person name="Nordberg H.P."/>
            <person name="Cantor M.N."/>
            <person name="Hua S.X."/>
        </authorList>
    </citation>
    <scope>NUCLEOTIDE SEQUENCE [LARGE SCALE GENOMIC DNA]</scope>
    <source>
        <strain evidence="1 2">Ve08.2h10</strain>
    </source>
</reference>
<name>A0A0D0DKU3_9AGAM</name>
<dbReference type="EMBL" id="KN826451">
    <property type="protein sequence ID" value="KIK78855.1"/>
    <property type="molecule type" value="Genomic_DNA"/>
</dbReference>
<reference evidence="2" key="2">
    <citation type="submission" date="2015-01" db="EMBL/GenBank/DDBJ databases">
        <title>Evolutionary Origins and Diversification of the Mycorrhizal Mutualists.</title>
        <authorList>
            <consortium name="DOE Joint Genome Institute"/>
            <consortium name="Mycorrhizal Genomics Consortium"/>
            <person name="Kohler A."/>
            <person name="Kuo A."/>
            <person name="Nagy L.G."/>
            <person name="Floudas D."/>
            <person name="Copeland A."/>
            <person name="Barry K.W."/>
            <person name="Cichocki N."/>
            <person name="Veneault-Fourrey C."/>
            <person name="LaButti K."/>
            <person name="Lindquist E.A."/>
            <person name="Lipzen A."/>
            <person name="Lundell T."/>
            <person name="Morin E."/>
            <person name="Murat C."/>
            <person name="Riley R."/>
            <person name="Ohm R."/>
            <person name="Sun H."/>
            <person name="Tunlid A."/>
            <person name="Henrissat B."/>
            <person name="Grigoriev I.V."/>
            <person name="Hibbett D.S."/>
            <person name="Martin F."/>
        </authorList>
    </citation>
    <scope>NUCLEOTIDE SEQUENCE [LARGE SCALE GENOMIC DNA]</scope>
    <source>
        <strain evidence="2">Ve08.2h10</strain>
    </source>
</reference>
<dbReference type="GO" id="GO:0003676">
    <property type="term" value="F:nucleic acid binding"/>
    <property type="evidence" value="ECO:0007669"/>
    <property type="project" value="InterPro"/>
</dbReference>
<keyword evidence="2" id="KW-1185">Reference proteome</keyword>
<sequence length="58" mass="6207">EKKGEALNAREVKDTVKFGGGSVMVWGCIGWNGYVAILKQGLLQSMEGSGVSECDIIF</sequence>
<evidence type="ECO:0000313" key="1">
    <source>
        <dbReference type="EMBL" id="KIK78855.1"/>
    </source>
</evidence>
<proteinExistence type="predicted"/>
<dbReference type="Gene3D" id="3.30.420.10">
    <property type="entry name" value="Ribonuclease H-like superfamily/Ribonuclease H"/>
    <property type="match status" value="1"/>
</dbReference>
<dbReference type="OrthoDB" id="2627190at2759"/>
<dbReference type="InParanoid" id="A0A0D0DKU3"/>
<feature type="non-terminal residue" evidence="1">
    <location>
        <position position="1"/>
    </location>
</feature>
<dbReference type="AlphaFoldDB" id="A0A0D0DKU3"/>
<organism evidence="1 2">
    <name type="scientific">Paxillus rubicundulus Ve08.2h10</name>
    <dbReference type="NCBI Taxonomy" id="930991"/>
    <lineage>
        <taxon>Eukaryota</taxon>
        <taxon>Fungi</taxon>
        <taxon>Dikarya</taxon>
        <taxon>Basidiomycota</taxon>
        <taxon>Agaricomycotina</taxon>
        <taxon>Agaricomycetes</taxon>
        <taxon>Agaricomycetidae</taxon>
        <taxon>Boletales</taxon>
        <taxon>Paxilineae</taxon>
        <taxon>Paxillaceae</taxon>
        <taxon>Paxillus</taxon>
    </lineage>
</organism>
<dbReference type="Proteomes" id="UP000054538">
    <property type="component" value="Unassembled WGS sequence"/>
</dbReference>
<dbReference type="InterPro" id="IPR036397">
    <property type="entry name" value="RNaseH_sf"/>
</dbReference>
<evidence type="ECO:0000313" key="2">
    <source>
        <dbReference type="Proteomes" id="UP000054538"/>
    </source>
</evidence>
<gene>
    <name evidence="1" type="ORF">PAXRUDRAFT_162894</name>
</gene>
<dbReference type="HOGENOM" id="CLU_033666_15_1_1"/>
<protein>
    <submittedName>
        <fullName evidence="1">Uncharacterized protein</fullName>
    </submittedName>
</protein>